<dbReference type="SUPFAM" id="SSF47090">
    <property type="entry name" value="PGBD-like"/>
    <property type="match status" value="1"/>
</dbReference>
<dbReference type="OrthoDB" id="5295703at2"/>
<dbReference type="InterPro" id="IPR036365">
    <property type="entry name" value="PGBD-like_sf"/>
</dbReference>
<dbReference type="Pfam" id="PF08238">
    <property type="entry name" value="Sel1"/>
    <property type="match status" value="3"/>
</dbReference>
<gene>
    <name evidence="4" type="ORF">DJ021_02955</name>
</gene>
<proteinExistence type="predicted"/>
<dbReference type="Gene3D" id="1.25.40.10">
    <property type="entry name" value="Tetratricopeptide repeat domain"/>
    <property type="match status" value="1"/>
</dbReference>
<sequence>MTAGAPWSVKGIDPKAREVAKDLARRAGMTLGEWLNRVILEDDLPEDVTSEDHFAERPQRAFVEPPRPRLVSLTPAPRGDDLARIAYALDRLTDRIEASETRTGLAISGVEHSVRQAVARIETTEREHVAVSARFESAVDRVASEQTRVAERLRRMESEAAGPRSAEALRALEQSVTRVAGHVYDAEGRTRETLAALEARLQRTEAFAGGDPAALIDEVMGRLGQRLADAEGRTADALDSLRSSLGTLDGRLRSVETGAPADVEHRLETLAASLTQRVEDARAEIAEKLSATGAGRVDQRFAELAAHVQAAEQRSADAIQRMGHEVLSMAETLNRRVQTSEQRSAEAIAQVGGEMARVAGAVETRLGRAEQVQAEALEKLGAEIGRITERLTERMLGSERRAAQAIDDVGEQVARVTERMEQRHERASDDLAERIRQSEERTALLLDDARSRIEQRLAEPQTRPTLDVLAAPSAAAFGPELFSRAETEAEDEFADDLAPEAHVQADAYAEPAGFARADFDSADFHRADFDADEDFAPIPEPEEDLFGLDQPEPPAEAEADAQPFSTREVIEQARAAARAAATAEPTKPPLEAKIKARWRTTGKASPGLFGGLKSRRAPNSTLQTALMVAGGAAFLSVGAAGVVLMEGPPSPHSADALVVGSIHSSPRAAIALSPQALGPVTPVPMEAPEVAAPPPPPPPADALVTAYVNAVKGVEAGQPGALAKLKAIADAGHPPAEAYLGKLYETGAHGVTLNMAEARRWTLRAAEGGDAAAMHNTALYYFRGEGGSQDLANAVRWFRKAADQGVVDSQYNLGLLYQTGSGVGRDLGEAYKWFSIAANGGDSQARANALDLEPKLPAAQLAAADQAVDAFRPAGDRSALAARTAPPAATVATAQRILGHLGYYKGPVDGAATSKLKLAVAAYQRDQGLAATGSLDPNTASRLSVFTR</sequence>
<dbReference type="AlphaFoldDB" id="A0A328AUY4"/>
<dbReference type="InterPro" id="IPR002477">
    <property type="entry name" value="Peptidoglycan-bd-like"/>
</dbReference>
<dbReference type="SUPFAM" id="SSF81901">
    <property type="entry name" value="HCP-like"/>
    <property type="match status" value="1"/>
</dbReference>
<name>A0A328AUY4_9CAUL</name>
<feature type="domain" description="Peptidoglycan binding-like" evidence="3">
    <location>
        <begin position="890"/>
        <end position="943"/>
    </location>
</feature>
<dbReference type="InterPro" id="IPR006597">
    <property type="entry name" value="Sel1-like"/>
</dbReference>
<evidence type="ECO:0000256" key="2">
    <source>
        <dbReference type="SAM" id="MobiDB-lite"/>
    </source>
</evidence>
<evidence type="ECO:0000256" key="1">
    <source>
        <dbReference type="SAM" id="Coils"/>
    </source>
</evidence>
<dbReference type="Proteomes" id="UP000249842">
    <property type="component" value="Unassembled WGS sequence"/>
</dbReference>
<organism evidence="4 5">
    <name type="scientific">Phenylobacterium hankyongense</name>
    <dbReference type="NCBI Taxonomy" id="1813876"/>
    <lineage>
        <taxon>Bacteria</taxon>
        <taxon>Pseudomonadati</taxon>
        <taxon>Pseudomonadota</taxon>
        <taxon>Alphaproteobacteria</taxon>
        <taxon>Caulobacterales</taxon>
        <taxon>Caulobacteraceae</taxon>
        <taxon>Phenylobacterium</taxon>
    </lineage>
</organism>
<reference evidence="5" key="1">
    <citation type="submission" date="2018-05" db="EMBL/GenBank/DDBJ databases">
        <authorList>
            <person name="Li X."/>
        </authorList>
    </citation>
    <scope>NUCLEOTIDE SEQUENCE [LARGE SCALE GENOMIC DNA]</scope>
    <source>
        <strain evidence="5">HKS-05</strain>
    </source>
</reference>
<dbReference type="Pfam" id="PF01471">
    <property type="entry name" value="PG_binding_1"/>
    <property type="match status" value="1"/>
</dbReference>
<dbReference type="PANTHER" id="PTHR11102:SF160">
    <property type="entry name" value="ERAD-ASSOCIATED E3 UBIQUITIN-PROTEIN LIGASE COMPONENT HRD3"/>
    <property type="match status" value="1"/>
</dbReference>
<protein>
    <submittedName>
        <fullName evidence="4">Localization factor PodJS</fullName>
    </submittedName>
</protein>
<accession>A0A328AUY4</accession>
<dbReference type="SMART" id="SM00671">
    <property type="entry name" value="SEL1"/>
    <property type="match status" value="3"/>
</dbReference>
<feature type="region of interest" description="Disordered" evidence="2">
    <location>
        <begin position="533"/>
        <end position="562"/>
    </location>
</feature>
<dbReference type="InterPro" id="IPR036366">
    <property type="entry name" value="PGBDSf"/>
</dbReference>
<keyword evidence="5" id="KW-1185">Reference proteome</keyword>
<evidence type="ECO:0000259" key="3">
    <source>
        <dbReference type="Pfam" id="PF01471"/>
    </source>
</evidence>
<dbReference type="RefSeq" id="WP_111456123.1">
    <property type="nucleotide sequence ID" value="NZ_QFYP01000001.1"/>
</dbReference>
<dbReference type="PANTHER" id="PTHR11102">
    <property type="entry name" value="SEL-1-LIKE PROTEIN"/>
    <property type="match status" value="1"/>
</dbReference>
<feature type="compositionally biased region" description="Acidic residues" evidence="2">
    <location>
        <begin position="533"/>
        <end position="546"/>
    </location>
</feature>
<feature type="coiled-coil region" evidence="1">
    <location>
        <begin position="264"/>
        <end position="291"/>
    </location>
</feature>
<dbReference type="Gene3D" id="1.10.101.10">
    <property type="entry name" value="PGBD-like superfamily/PGBD"/>
    <property type="match status" value="1"/>
</dbReference>
<dbReference type="InterPro" id="IPR050767">
    <property type="entry name" value="Sel1_AlgK"/>
</dbReference>
<evidence type="ECO:0000313" key="5">
    <source>
        <dbReference type="Proteomes" id="UP000249842"/>
    </source>
</evidence>
<evidence type="ECO:0000313" key="4">
    <source>
        <dbReference type="EMBL" id="RAK58830.1"/>
    </source>
</evidence>
<dbReference type="EMBL" id="QFYP01000001">
    <property type="protein sequence ID" value="RAK58830.1"/>
    <property type="molecule type" value="Genomic_DNA"/>
</dbReference>
<comment type="caution">
    <text evidence="4">The sequence shown here is derived from an EMBL/GenBank/DDBJ whole genome shotgun (WGS) entry which is preliminary data.</text>
</comment>
<keyword evidence="1" id="KW-0175">Coiled coil</keyword>
<dbReference type="InterPro" id="IPR011990">
    <property type="entry name" value="TPR-like_helical_dom_sf"/>
</dbReference>